<evidence type="ECO:0000256" key="1">
    <source>
        <dbReference type="SAM" id="Phobius"/>
    </source>
</evidence>
<dbReference type="EMBL" id="CP107246">
    <property type="protein sequence ID" value="WIM06948.1"/>
    <property type="molecule type" value="Genomic_DNA"/>
</dbReference>
<keyword evidence="1" id="KW-0472">Membrane</keyword>
<evidence type="ECO:0008006" key="3">
    <source>
        <dbReference type="Google" id="ProtNLM"/>
    </source>
</evidence>
<name>A0AA49FN69_9PROT</name>
<sequence length="349" mass="38703">MRAWRPGVYRNFSTHPRLPAWVSAIALSVLAALPAAASLPEASLRLAPSLDAPREVDGEERALLHLEWRAALSKVDETEILDDILARVRRMEGTVGQLRVLIEAMPASPPALPPEAARPPAGNDGDLSWRLIASGAVAALLAFLWARRRREPAAATTPAPSLDEPLPIEAVTGTETEERDVVPAEKDVVPTNRDAAAGADQALELAEIMLSMGLNQGAAQTLIDHIHKHPRRALYHWLMLLDVYRRSGMKNEFEHSMRELKQNFNIRAIDWQKSPEAFAQGSIEDYIHISERVRELWHRPACTEYLERLLEDNRGGTRAGFPQPVAEEILLLIDILRETGFGGSESFQA</sequence>
<dbReference type="Proteomes" id="UP001234916">
    <property type="component" value="Chromosome"/>
</dbReference>
<proteinExistence type="predicted"/>
<dbReference type="KEGG" id="npv:OHM77_06690"/>
<keyword evidence="1" id="KW-0812">Transmembrane</keyword>
<reference evidence="2" key="1">
    <citation type="journal article" date="2023" name="Nat. Microbiol.">
        <title>Enrichment and characterization of a nitric oxide-reducing microbial community in a continuous bioreactor.</title>
        <authorList>
            <person name="Garrido-Amador P."/>
            <person name="Stortenbeker N."/>
            <person name="Wessels H.J.C.T."/>
            <person name="Speth D.R."/>
            <person name="Garcia-Heredia I."/>
            <person name="Kartal B."/>
        </authorList>
    </citation>
    <scope>NUCLEOTIDE SEQUENCE</scope>
    <source>
        <strain evidence="2">MAG1</strain>
    </source>
</reference>
<organism evidence="2">
    <name type="scientific">Candidatus Nitricoxidivorans perseverans</name>
    <dbReference type="NCBI Taxonomy" id="2975601"/>
    <lineage>
        <taxon>Bacteria</taxon>
        <taxon>Pseudomonadati</taxon>
        <taxon>Pseudomonadota</taxon>
        <taxon>Betaproteobacteria</taxon>
        <taxon>Nitrosomonadales</taxon>
        <taxon>Sterolibacteriaceae</taxon>
        <taxon>Candidatus Nitricoxidivorans</taxon>
    </lineage>
</organism>
<gene>
    <name evidence="2" type="ORF">OHM77_06690</name>
</gene>
<dbReference type="AlphaFoldDB" id="A0AA49FN69"/>
<evidence type="ECO:0000313" key="2">
    <source>
        <dbReference type="EMBL" id="WIM06948.1"/>
    </source>
</evidence>
<protein>
    <recommendedName>
        <fullName evidence="3">Type 4 pilus biogenesis</fullName>
    </recommendedName>
</protein>
<accession>A0AA49FN69</accession>
<feature type="transmembrane region" description="Helical" evidence="1">
    <location>
        <begin position="127"/>
        <end position="146"/>
    </location>
</feature>
<keyword evidence="1" id="KW-1133">Transmembrane helix</keyword>